<dbReference type="EMBL" id="CAWUON010000001">
    <property type="protein sequence ID" value="CAK7262649.1"/>
    <property type="molecule type" value="Genomic_DNA"/>
</dbReference>
<comment type="caution">
    <text evidence="2">The sequence shown here is derived from an EMBL/GenBank/DDBJ whole genome shotgun (WGS) entry which is preliminary data.</text>
</comment>
<name>A0ABP0D458_9PEZI</name>
<keyword evidence="3" id="KW-1185">Reference proteome</keyword>
<evidence type="ECO:0000313" key="2">
    <source>
        <dbReference type="EMBL" id="CAK7262649.1"/>
    </source>
</evidence>
<evidence type="ECO:0000313" key="3">
    <source>
        <dbReference type="Proteomes" id="UP001642502"/>
    </source>
</evidence>
<reference evidence="2 3" key="1">
    <citation type="submission" date="2024-01" db="EMBL/GenBank/DDBJ databases">
        <authorList>
            <person name="Allen C."/>
            <person name="Tagirdzhanova G."/>
        </authorList>
    </citation>
    <scope>NUCLEOTIDE SEQUENCE [LARGE SCALE GENOMIC DNA]</scope>
    <source>
        <strain evidence="2 3">CBS 119000</strain>
    </source>
</reference>
<accession>A0ABP0D458</accession>
<feature type="compositionally biased region" description="Low complexity" evidence="1">
    <location>
        <begin position="258"/>
        <end position="269"/>
    </location>
</feature>
<sequence>MALRQSDSRHVRRNSLDDLRLDEYDHTLAWKMRECCGTGSHYLQVPTLVGAENWNEWSLHIKTAALAEHVDCILTGSFRCPPRPAADCSTAQWNHWVGQKLFWERLNDNLISGIRSRSADFLASLIESETDAVSAYDRLQDHCQKRSGLILADLIAQLSRDRSENYDSVRDFSRVFQERLDKIDRMRLSWQIPEGLRQIMYLCRLGEDFGVFESMMTMKYNIAGIGDGPPVTLDFIMTKAAEYEANMTPVRLKRPAISAPAIARSPSSSDLMQPDRSKRRRPDSVPIKYKGPYRKVCSIHGWIHGSSNHDDSDCYQQRE</sequence>
<gene>
    <name evidence="2" type="ORF">SEPCBS119000_000072</name>
</gene>
<evidence type="ECO:0000256" key="1">
    <source>
        <dbReference type="SAM" id="MobiDB-lite"/>
    </source>
</evidence>
<organism evidence="2 3">
    <name type="scientific">Sporothrix epigloea</name>
    <dbReference type="NCBI Taxonomy" id="1892477"/>
    <lineage>
        <taxon>Eukaryota</taxon>
        <taxon>Fungi</taxon>
        <taxon>Dikarya</taxon>
        <taxon>Ascomycota</taxon>
        <taxon>Pezizomycotina</taxon>
        <taxon>Sordariomycetes</taxon>
        <taxon>Sordariomycetidae</taxon>
        <taxon>Ophiostomatales</taxon>
        <taxon>Ophiostomataceae</taxon>
        <taxon>Sporothrix</taxon>
    </lineage>
</organism>
<proteinExistence type="predicted"/>
<feature type="region of interest" description="Disordered" evidence="1">
    <location>
        <begin position="258"/>
        <end position="289"/>
    </location>
</feature>
<protein>
    <submittedName>
        <fullName evidence="2">Uncharacterized protein</fullName>
    </submittedName>
</protein>
<dbReference type="Proteomes" id="UP001642502">
    <property type="component" value="Unassembled WGS sequence"/>
</dbReference>